<dbReference type="GO" id="GO:0009277">
    <property type="term" value="C:fungal-type cell wall"/>
    <property type="evidence" value="ECO:0007669"/>
    <property type="project" value="TreeGrafter"/>
</dbReference>
<dbReference type="SUPFAM" id="SSF52058">
    <property type="entry name" value="L domain-like"/>
    <property type="match status" value="3"/>
</dbReference>
<evidence type="ECO:0000256" key="4">
    <source>
        <dbReference type="ARBA" id="ARBA00022729"/>
    </source>
</evidence>
<gene>
    <name evidence="8" type="ORF">TT172_LOCUS3329</name>
</gene>
<keyword evidence="3" id="KW-0964">Secreted</keyword>
<dbReference type="Gene3D" id="3.80.20.20">
    <property type="entry name" value="Receptor L-domain"/>
    <property type="match status" value="2"/>
</dbReference>
<feature type="chain" id="PRO_5019246800" evidence="7">
    <location>
        <begin position="19"/>
        <end position="403"/>
    </location>
</feature>
<evidence type="ECO:0000256" key="7">
    <source>
        <dbReference type="SAM" id="SignalP"/>
    </source>
</evidence>
<dbReference type="GO" id="GO:0031505">
    <property type="term" value="P:fungal-type cell wall organization"/>
    <property type="evidence" value="ECO:0007669"/>
    <property type="project" value="TreeGrafter"/>
</dbReference>
<evidence type="ECO:0000313" key="8">
    <source>
        <dbReference type="EMBL" id="SPQ20910.1"/>
    </source>
</evidence>
<organism evidence="8 9">
    <name type="scientific">Thermothielavioides terrestris</name>
    <dbReference type="NCBI Taxonomy" id="2587410"/>
    <lineage>
        <taxon>Eukaryota</taxon>
        <taxon>Fungi</taxon>
        <taxon>Dikarya</taxon>
        <taxon>Ascomycota</taxon>
        <taxon>Pezizomycotina</taxon>
        <taxon>Sordariomycetes</taxon>
        <taxon>Sordariomycetidae</taxon>
        <taxon>Sordariales</taxon>
        <taxon>Chaetomiaceae</taxon>
        <taxon>Thermothielavioides</taxon>
    </lineage>
</organism>
<keyword evidence="2" id="KW-0134">Cell wall</keyword>
<dbReference type="GO" id="GO:0005886">
    <property type="term" value="C:plasma membrane"/>
    <property type="evidence" value="ECO:0007669"/>
    <property type="project" value="TreeGrafter"/>
</dbReference>
<evidence type="ECO:0000256" key="2">
    <source>
        <dbReference type="ARBA" id="ARBA00022512"/>
    </source>
</evidence>
<evidence type="ECO:0000256" key="5">
    <source>
        <dbReference type="ARBA" id="ARBA00023180"/>
    </source>
</evidence>
<dbReference type="InterPro" id="IPR036941">
    <property type="entry name" value="Rcpt_L-dom_sf"/>
</dbReference>
<comment type="subcellular location">
    <subcellularLocation>
        <location evidence="1">Secreted</location>
        <location evidence="1">Cell wall</location>
    </subcellularLocation>
</comment>
<feature type="compositionally biased region" description="Low complexity" evidence="6">
    <location>
        <begin position="359"/>
        <end position="368"/>
    </location>
</feature>
<keyword evidence="4 7" id="KW-0732">Signal</keyword>
<dbReference type="AlphaFoldDB" id="A0A446BEE5"/>
<reference evidence="8 9" key="1">
    <citation type="submission" date="2018-04" db="EMBL/GenBank/DDBJ databases">
        <authorList>
            <person name="Huttner S."/>
            <person name="Dainat J."/>
        </authorList>
    </citation>
    <scope>NUCLEOTIDE SEQUENCE [LARGE SCALE GENOMIC DNA]</scope>
</reference>
<dbReference type="Pfam" id="PF12454">
    <property type="entry name" value="Ecm33"/>
    <property type="match status" value="1"/>
</dbReference>
<dbReference type="EMBL" id="OUUZ01000008">
    <property type="protein sequence ID" value="SPQ20910.1"/>
    <property type="molecule type" value="Genomic_DNA"/>
</dbReference>
<dbReference type="GO" id="GO:0009986">
    <property type="term" value="C:cell surface"/>
    <property type="evidence" value="ECO:0007669"/>
    <property type="project" value="TreeGrafter"/>
</dbReference>
<accession>A0A446BEE5</accession>
<feature type="compositionally biased region" description="Polar residues" evidence="6">
    <location>
        <begin position="345"/>
        <end position="354"/>
    </location>
</feature>
<evidence type="ECO:0000256" key="6">
    <source>
        <dbReference type="SAM" id="MobiDB-lite"/>
    </source>
</evidence>
<keyword evidence="5" id="KW-0325">Glycoprotein</keyword>
<evidence type="ECO:0000313" key="9">
    <source>
        <dbReference type="Proteomes" id="UP000289323"/>
    </source>
</evidence>
<protein>
    <submittedName>
        <fullName evidence="8">584169bd-546b-4646-945d-484dceeb29b3</fullName>
    </submittedName>
</protein>
<feature type="signal peptide" evidence="7">
    <location>
        <begin position="1"/>
        <end position="18"/>
    </location>
</feature>
<dbReference type="PANTHER" id="PTHR31018:SF3">
    <property type="entry name" value="RECEPTOR PROTEIN-TYROSINE KINASE"/>
    <property type="match status" value="1"/>
</dbReference>
<name>A0A446BEE5_9PEZI</name>
<proteinExistence type="predicted"/>
<dbReference type="InterPro" id="IPR051648">
    <property type="entry name" value="CWI-Assembly_Regulator"/>
</dbReference>
<feature type="region of interest" description="Disordered" evidence="6">
    <location>
        <begin position="330"/>
        <end position="379"/>
    </location>
</feature>
<evidence type="ECO:0000256" key="1">
    <source>
        <dbReference type="ARBA" id="ARBA00004191"/>
    </source>
</evidence>
<sequence>MFVKHLLPAFVALGSVAAQSQTCTVSTTTIQSQAEATKLAGCGTVDGTIVISNTAGGNVDLSGPKKITGDLKIENNGALVTLASTSLSSIGGTFLVNNVTQLNSIDFEQLTSVQKLELQSVTNLNTLKFGPLTEAKEIDISDTFLTSLDSIQASSVTNFNINNNRRLTKVTSSLKTLDDVLIVSANGLDFEIDLPKLVWIANMTIANVSTFSVPALQVVNGSARFDSNKFSTFSAPNLTKTESGDISFVGNAALTNVSIPKLTSIGGGLLIANNTALHKINFFPKLERVGGAVKLRGNFTDVEFPALDDVQGAFDVSSTGDITSSCDKLKESAPRTQGGDGKFQGTFSCTSNNERANEDTGTNTSSTGSTGGSGDNGENSASSAAFNAALFGLVAVAALASAL</sequence>
<dbReference type="Proteomes" id="UP000289323">
    <property type="component" value="Unassembled WGS sequence"/>
</dbReference>
<dbReference type="PANTHER" id="PTHR31018">
    <property type="entry name" value="SPORULATION-SPECIFIC PROTEIN-RELATED"/>
    <property type="match status" value="1"/>
</dbReference>
<evidence type="ECO:0000256" key="3">
    <source>
        <dbReference type="ARBA" id="ARBA00022525"/>
    </source>
</evidence>